<proteinExistence type="predicted"/>
<evidence type="ECO:0000256" key="2">
    <source>
        <dbReference type="SAM" id="MobiDB-lite"/>
    </source>
</evidence>
<gene>
    <name evidence="3" type="ORF">D3H35_13230</name>
</gene>
<evidence type="ECO:0000256" key="1">
    <source>
        <dbReference type="ARBA" id="ARBA00022729"/>
    </source>
</evidence>
<organism evidence="3 4">
    <name type="scientific">Cohnella faecalis</name>
    <dbReference type="NCBI Taxonomy" id="2315694"/>
    <lineage>
        <taxon>Bacteria</taxon>
        <taxon>Bacillati</taxon>
        <taxon>Bacillota</taxon>
        <taxon>Bacilli</taxon>
        <taxon>Bacillales</taxon>
        <taxon>Paenibacillaceae</taxon>
        <taxon>Cohnella</taxon>
    </lineage>
</organism>
<dbReference type="SUPFAM" id="SSF53850">
    <property type="entry name" value="Periplasmic binding protein-like II"/>
    <property type="match status" value="1"/>
</dbReference>
<dbReference type="Gene3D" id="3.40.190.10">
    <property type="entry name" value="Periplasmic binding protein-like II"/>
    <property type="match status" value="2"/>
</dbReference>
<reference evidence="3 4" key="1">
    <citation type="submission" date="2018-09" db="EMBL/GenBank/DDBJ databases">
        <title>Cohnella cavernae sp. nov., isolated from a karst cave.</title>
        <authorList>
            <person name="Zhu H."/>
        </authorList>
    </citation>
    <scope>NUCLEOTIDE SEQUENCE [LARGE SCALE GENOMIC DNA]</scope>
    <source>
        <strain evidence="3 4">K2E09-144</strain>
    </source>
</reference>
<dbReference type="AlphaFoldDB" id="A0A398CH17"/>
<sequence length="573" mass="63391">MAHDRKGISMRNIASALRPLRLPRPLLTLTLALLLALTGCIGKEQSPDSEPSESASAADGGDCGQPTVISTAKALREYDILRYEDTTENNPITRWARNKLCIVQTNKWMVTDQDNALSDRIRTALSNGEELPDVLFVTNHELPSLLRDLIDADRLQEMGSVFEKYAPARIKEAYALNPDVWKTVTLNGQRWGLPQISDGKLGDPILWIRQDWLDTLDLKAPTTIDELEKVMDAFTHGDPDRNGIDDTVGIAVAGQNTLNGWMGDVSFLFGALGDQPHQWNRTADGSLAYGSVQPSVKSALTRLAEWYEAGYLSKDFGTHDEQEAVALVTSGIAGIISGPGWMGGWPLGESGLDFKPYPYPHGEDGRIGRIGTLLSYGSYLFRKGFEHYDKIFAYYNEVYGSLIEDPKSDFAIGLAEGYDYRIVNGKPVYDFPGASSTIGNFFLVAPGSAPPHVMRGDSIERRVFNGQTDSYYEQKLAGTTSRLFLEGRIVGEQQAGISRPEQFVGPQTPAMSRSWRLLDKMEQQTFLKIVYGHSSPDAFDRYVSDWYAHGGTEVTAEVNEWDLESGLSAYTAE</sequence>
<feature type="region of interest" description="Disordered" evidence="2">
    <location>
        <begin position="44"/>
        <end position="63"/>
    </location>
</feature>
<keyword evidence="4" id="KW-1185">Reference proteome</keyword>
<accession>A0A398CH17</accession>
<dbReference type="PANTHER" id="PTHR43649">
    <property type="entry name" value="ARABINOSE-BINDING PROTEIN-RELATED"/>
    <property type="match status" value="1"/>
</dbReference>
<evidence type="ECO:0000313" key="4">
    <source>
        <dbReference type="Proteomes" id="UP000266340"/>
    </source>
</evidence>
<dbReference type="Proteomes" id="UP000266340">
    <property type="component" value="Unassembled WGS sequence"/>
</dbReference>
<dbReference type="InterPro" id="IPR050490">
    <property type="entry name" value="Bact_solute-bd_prot1"/>
</dbReference>
<protein>
    <submittedName>
        <fullName evidence="3">Extracellular solute-binding protein</fullName>
    </submittedName>
</protein>
<name>A0A398CH17_9BACL</name>
<feature type="compositionally biased region" description="Low complexity" evidence="2">
    <location>
        <begin position="48"/>
        <end position="60"/>
    </location>
</feature>
<dbReference type="PANTHER" id="PTHR43649:SF33">
    <property type="entry name" value="POLYGALACTURONAN_RHAMNOGALACTURONAN-BINDING PROTEIN YTCQ"/>
    <property type="match status" value="1"/>
</dbReference>
<comment type="caution">
    <text evidence="3">The sequence shown here is derived from an EMBL/GenBank/DDBJ whole genome shotgun (WGS) entry which is preliminary data.</text>
</comment>
<dbReference type="EMBL" id="QXJM01000039">
    <property type="protein sequence ID" value="RIE01760.1"/>
    <property type="molecule type" value="Genomic_DNA"/>
</dbReference>
<keyword evidence="1" id="KW-0732">Signal</keyword>
<evidence type="ECO:0000313" key="3">
    <source>
        <dbReference type="EMBL" id="RIE01760.1"/>
    </source>
</evidence>